<evidence type="ECO:0000313" key="5">
    <source>
        <dbReference type="Proteomes" id="UP000182491"/>
    </source>
</evidence>
<dbReference type="InterPro" id="IPR006047">
    <property type="entry name" value="GH13_cat_dom"/>
</dbReference>
<feature type="domain" description="Glycosyl hydrolase family 13 catalytic" evidence="3">
    <location>
        <begin position="390"/>
        <end position="744"/>
    </location>
</feature>
<dbReference type="InterPro" id="IPR017853">
    <property type="entry name" value="GH"/>
</dbReference>
<dbReference type="GO" id="GO:0005975">
    <property type="term" value="P:carbohydrate metabolic process"/>
    <property type="evidence" value="ECO:0007669"/>
    <property type="project" value="InterPro"/>
</dbReference>
<dbReference type="RefSeq" id="WP_068836552.1">
    <property type="nucleotide sequence ID" value="NZ_BMXC01000001.1"/>
</dbReference>
<organism evidence="4 5">
    <name type="scientific">Pontibacter akesuensis</name>
    <dbReference type="NCBI Taxonomy" id="388950"/>
    <lineage>
        <taxon>Bacteria</taxon>
        <taxon>Pseudomonadati</taxon>
        <taxon>Bacteroidota</taxon>
        <taxon>Cytophagia</taxon>
        <taxon>Cytophagales</taxon>
        <taxon>Hymenobacteraceae</taxon>
        <taxon>Pontibacter</taxon>
    </lineage>
</organism>
<dbReference type="Proteomes" id="UP000182491">
    <property type="component" value="Unassembled WGS sequence"/>
</dbReference>
<dbReference type="PANTHER" id="PTHR43002">
    <property type="entry name" value="GLYCOGEN DEBRANCHING ENZYME"/>
    <property type="match status" value="1"/>
</dbReference>
<dbReference type="Pfam" id="PF18962">
    <property type="entry name" value="Por_Secre_tail"/>
    <property type="match status" value="1"/>
</dbReference>
<comment type="similarity">
    <text evidence="1">Belongs to the glycosyl hydrolase 13 family.</text>
</comment>
<dbReference type="SUPFAM" id="SSF51445">
    <property type="entry name" value="(Trans)glycosidases"/>
    <property type="match status" value="1"/>
</dbReference>
<evidence type="ECO:0000256" key="2">
    <source>
        <dbReference type="SAM" id="SignalP"/>
    </source>
</evidence>
<dbReference type="EMBL" id="FPCA01000001">
    <property type="protein sequence ID" value="SFU51423.1"/>
    <property type="molecule type" value="Genomic_DNA"/>
</dbReference>
<evidence type="ECO:0000259" key="3">
    <source>
        <dbReference type="SMART" id="SM00642"/>
    </source>
</evidence>
<dbReference type="NCBIfam" id="TIGR04183">
    <property type="entry name" value="Por_Secre_tail"/>
    <property type="match status" value="1"/>
</dbReference>
<sequence>MNLFTQLRTFLFLSLLLLAKLSVAQVVTTTPVFPTADREVTLVFDISKAKDTRSQGLLTAPNEVYLWSGAGTSETGDAFQYQPSGQTNFAAPFAPGRMTYLGGSKWSITLVPRTYFGVPAGTPIRKLGLLLKNANGTAQTEDFFVSVYPDQLTASFQQPTQSFLFKEANSSIQVTGASSAPATLRLLRNSTELQRAANAQSLSYTLPVGAEAGKRQQVVLEARTATEVATDTFYYMVEPQPRVAALPAGLKDGINYIDADEVTLVLYAPHKENVYVIGEFNNWLPAEEYLMNRTPDGERYWLRLTGLPAGREVAYQYLVDGAIAVADPYTEKILDPANDKFLTAANYPNLKPYPSEANGIVSLLQTQQQAYDWKIKNFERPAVDHLVIYELLVRDFVATRNYKTLTDTLSYLKNLGINAIELMPIMEFTGNESWGYNPTFFFAPDKAYGTEEELKAFIDAAHKAGIAVILDIVLNQADYENPYVKLYWDGDKPSANSPYFNQTATHPFSVFFDFNHEKAATKQLVQRVTEYWLEEYNVDGFRFDLSKGFTQTNSGGNVDAWGRYDAGRVATWKRIYNEIRAVDETAYVILEHFADNAEEKELASYGMLFWANANHDFRQLAKGQNANPNWISYRQRGWAQPHLINYIESHDEERILFDVKQNGLSANGYNTRTLTTALNRAKLAAAFGLSVPGPKMIWQFGELGYDVSIDENGRTGNKPLRWEYQNDPERAKLFQVYSELIHLKTTLPVFATDDYNLDFSELVKRLTLVTPDMKVFLIGNFDVKKQSPATKFPIAGTWYDYFSGEEVQVSNPNETIVLQPGEFRLFSTQPLEASVPNLLPWSRTVLSVEDDFAAGQGLVLYPNPAPESVTISMDNAYRGPIQVQVLDVTGRRVHSRNFIKTSEVLQQPLELGTIPNGLYYLEVTAGEKRVVDKLVKLGN</sequence>
<dbReference type="InterPro" id="IPR013783">
    <property type="entry name" value="Ig-like_fold"/>
</dbReference>
<evidence type="ECO:0000313" key="4">
    <source>
        <dbReference type="EMBL" id="SFU51423.1"/>
    </source>
</evidence>
<dbReference type="Gene3D" id="3.20.20.80">
    <property type="entry name" value="Glycosidases"/>
    <property type="match status" value="1"/>
</dbReference>
<keyword evidence="5" id="KW-1185">Reference proteome</keyword>
<evidence type="ECO:0000256" key="1">
    <source>
        <dbReference type="ARBA" id="ARBA00008061"/>
    </source>
</evidence>
<feature type="signal peptide" evidence="2">
    <location>
        <begin position="1"/>
        <end position="24"/>
    </location>
</feature>
<dbReference type="CDD" id="cd11350">
    <property type="entry name" value="AmyAc_4"/>
    <property type="match status" value="1"/>
</dbReference>
<dbReference type="Gene3D" id="2.60.40.10">
    <property type="entry name" value="Immunoglobulins"/>
    <property type="match status" value="1"/>
</dbReference>
<dbReference type="SUPFAM" id="SSF81296">
    <property type="entry name" value="E set domains"/>
    <property type="match status" value="1"/>
</dbReference>
<gene>
    <name evidence="4" type="ORF">SAMN04487941_1234</name>
</gene>
<accession>A0A1I7GSI3</accession>
<dbReference type="OrthoDB" id="9761875at2"/>
<feature type="chain" id="PRO_5010304305" evidence="2">
    <location>
        <begin position="25"/>
        <end position="939"/>
    </location>
</feature>
<proteinExistence type="inferred from homology"/>
<dbReference type="SMART" id="SM00642">
    <property type="entry name" value="Aamy"/>
    <property type="match status" value="1"/>
</dbReference>
<dbReference type="InterPro" id="IPR014756">
    <property type="entry name" value="Ig_E-set"/>
</dbReference>
<dbReference type="InterPro" id="IPR026444">
    <property type="entry name" value="Secre_tail"/>
</dbReference>
<name>A0A1I7GSI3_9BACT</name>
<dbReference type="AlphaFoldDB" id="A0A1I7GSI3"/>
<dbReference type="STRING" id="388950.GCA_001611675_00330"/>
<keyword evidence="2" id="KW-0732">Signal</keyword>
<reference evidence="5" key="1">
    <citation type="submission" date="2016-10" db="EMBL/GenBank/DDBJ databases">
        <authorList>
            <person name="Varghese N."/>
        </authorList>
    </citation>
    <scope>NUCLEOTIDE SEQUENCE [LARGE SCALE GENOMIC DNA]</scope>
    <source>
        <strain evidence="5">DSM 18820</strain>
    </source>
</reference>
<protein>
    <submittedName>
        <fullName evidence="4">Por secretion system C-terminal sorting domain-containing protein</fullName>
    </submittedName>
</protein>
<dbReference type="Pfam" id="PF00128">
    <property type="entry name" value="Alpha-amylase"/>
    <property type="match status" value="2"/>
</dbReference>